<evidence type="ECO:0000313" key="3">
    <source>
        <dbReference type="EMBL" id="TGO41125.1"/>
    </source>
</evidence>
<keyword evidence="4" id="KW-1185">Reference proteome</keyword>
<dbReference type="EMBL" id="PQXK01000026">
    <property type="protein sequence ID" value="TGO41125.1"/>
    <property type="molecule type" value="Genomic_DNA"/>
</dbReference>
<keyword evidence="2" id="KW-1133">Transmembrane helix</keyword>
<dbReference type="AlphaFoldDB" id="A0A4Z1GX62"/>
<dbReference type="Proteomes" id="UP000297814">
    <property type="component" value="Unassembled WGS sequence"/>
</dbReference>
<reference evidence="3 4" key="1">
    <citation type="submission" date="2017-12" db="EMBL/GenBank/DDBJ databases">
        <title>Comparative genomics of Botrytis spp.</title>
        <authorList>
            <person name="Valero-Jimenez C.A."/>
            <person name="Tapia P."/>
            <person name="Veloso J."/>
            <person name="Silva-Moreno E."/>
            <person name="Staats M."/>
            <person name="Valdes J.H."/>
            <person name="Van Kan J.A.L."/>
        </authorList>
    </citation>
    <scope>NUCLEOTIDE SEQUENCE [LARGE SCALE GENOMIC DNA]</scope>
    <source>
        <strain evidence="3 4">Bh0001</strain>
    </source>
</reference>
<feature type="compositionally biased region" description="Polar residues" evidence="1">
    <location>
        <begin position="1"/>
        <end position="23"/>
    </location>
</feature>
<name>A0A4Z1GX62_9HELO</name>
<organism evidence="3 4">
    <name type="scientific">Botrytis hyacinthi</name>
    <dbReference type="NCBI Taxonomy" id="278943"/>
    <lineage>
        <taxon>Eukaryota</taxon>
        <taxon>Fungi</taxon>
        <taxon>Dikarya</taxon>
        <taxon>Ascomycota</taxon>
        <taxon>Pezizomycotina</taxon>
        <taxon>Leotiomycetes</taxon>
        <taxon>Helotiales</taxon>
        <taxon>Sclerotiniaceae</taxon>
        <taxon>Botrytis</taxon>
    </lineage>
</organism>
<evidence type="ECO:0000256" key="2">
    <source>
        <dbReference type="SAM" id="Phobius"/>
    </source>
</evidence>
<proteinExistence type="predicted"/>
<gene>
    <name evidence="3" type="ORF">BHYA_0026g00320</name>
</gene>
<feature type="region of interest" description="Disordered" evidence="1">
    <location>
        <begin position="1"/>
        <end position="66"/>
    </location>
</feature>
<sequence>MASNSTSWMNGSSWSPSGRNTKNPFDDSNGDPFDDRYATPLQDIETGTTARPSSETQQQDAVDQSGVFSEDKRIVEDIRNERIVTCGIASLVMLSLTIDVRYYGPRRTQLEGLFLGNVPNVRILNARAPRENAGVEKVAHYMTTLPYRTRALMVFAVTGYKFRFSRAVIGGSLLTCCLVGLYAMPIIGIVGGPDIQWYNQMKDSCHGFDTRVEIGTRFAASTYTLYSLNDSIANQTFYLAPVLAPKFGSKEPYQYFHRFSGSTTNTANFAIDVDIDNRVWRELHFNGTDELTQWWASGRKQYPSVHPIFDNITTTESATKLNGTFVIRDGHLWMPGFDLIIQGLEDSRKHAEIEPFIRVFDTQGLPYSRTEKLLSPKWNWNNRHDPSIVMRTASFGHGRQRLDMCIKEKFYYSSSREQQKLDGVSDGSIMPLAVIAAFRMRMNEMYALNSGRPFNFKKYSEYDDVKSIA</sequence>
<feature type="compositionally biased region" description="Polar residues" evidence="1">
    <location>
        <begin position="45"/>
        <end position="62"/>
    </location>
</feature>
<feature type="transmembrane region" description="Helical" evidence="2">
    <location>
        <begin position="167"/>
        <end position="192"/>
    </location>
</feature>
<keyword evidence="2" id="KW-0812">Transmembrane</keyword>
<evidence type="ECO:0000313" key="4">
    <source>
        <dbReference type="Proteomes" id="UP000297814"/>
    </source>
</evidence>
<evidence type="ECO:0000256" key="1">
    <source>
        <dbReference type="SAM" id="MobiDB-lite"/>
    </source>
</evidence>
<accession>A0A4Z1GX62</accession>
<protein>
    <submittedName>
        <fullName evidence="3">Uncharacterized protein</fullName>
    </submittedName>
</protein>
<keyword evidence="2" id="KW-0472">Membrane</keyword>
<comment type="caution">
    <text evidence="3">The sequence shown here is derived from an EMBL/GenBank/DDBJ whole genome shotgun (WGS) entry which is preliminary data.</text>
</comment>